<comment type="similarity">
    <text evidence="1">Belongs to the NAD(P)H dehydrogenase (quinone) family.</text>
</comment>
<dbReference type="InterPro" id="IPR003680">
    <property type="entry name" value="Flavodoxin_fold"/>
</dbReference>
<dbReference type="PANTHER" id="PTHR10204">
    <property type="entry name" value="NAD P H OXIDOREDUCTASE-RELATED"/>
    <property type="match status" value="1"/>
</dbReference>
<dbReference type="InterPro" id="IPR051545">
    <property type="entry name" value="NAD(P)H_dehydrogenase_qn"/>
</dbReference>
<feature type="domain" description="Flavodoxin-like fold" evidence="3">
    <location>
        <begin position="1"/>
        <end position="208"/>
    </location>
</feature>
<keyword evidence="2" id="KW-0560">Oxidoreductase</keyword>
<evidence type="ECO:0000313" key="4">
    <source>
        <dbReference type="EMBL" id="TDS13221.1"/>
    </source>
</evidence>
<organism evidence="4 5">
    <name type="scientific">Sphingobacterium paludis</name>
    <dbReference type="NCBI Taxonomy" id="1476465"/>
    <lineage>
        <taxon>Bacteria</taxon>
        <taxon>Pseudomonadati</taxon>
        <taxon>Bacteroidota</taxon>
        <taxon>Sphingobacteriia</taxon>
        <taxon>Sphingobacteriales</taxon>
        <taxon>Sphingobacteriaceae</taxon>
        <taxon>Sphingobacterium</taxon>
    </lineage>
</organism>
<name>A0A4R7CZM3_9SPHI</name>
<comment type="caution">
    <text evidence="4">The sequence shown here is derived from an EMBL/GenBank/DDBJ whole genome shotgun (WGS) entry which is preliminary data.</text>
</comment>
<keyword evidence="5" id="KW-1185">Reference proteome</keyword>
<gene>
    <name evidence="4" type="ORF">B0I21_105356</name>
</gene>
<dbReference type="InterPro" id="IPR029039">
    <property type="entry name" value="Flavoprotein-like_sf"/>
</dbReference>
<dbReference type="Gene3D" id="3.40.50.360">
    <property type="match status" value="1"/>
</dbReference>
<dbReference type="Pfam" id="PF02525">
    <property type="entry name" value="Flavodoxin_2"/>
    <property type="match status" value="1"/>
</dbReference>
<dbReference type="OrthoDB" id="652200at2"/>
<protein>
    <submittedName>
        <fullName evidence="4">NAD(P)H dehydrogenase (Quinone)</fullName>
    </submittedName>
</protein>
<dbReference type="SUPFAM" id="SSF52218">
    <property type="entry name" value="Flavoproteins"/>
    <property type="match status" value="1"/>
</dbReference>
<dbReference type="RefSeq" id="WP_133640695.1">
    <property type="nucleotide sequence ID" value="NZ_SNZV01000005.1"/>
</dbReference>
<dbReference type="EMBL" id="SNZV01000005">
    <property type="protein sequence ID" value="TDS13221.1"/>
    <property type="molecule type" value="Genomic_DNA"/>
</dbReference>
<dbReference type="GO" id="GO:0005829">
    <property type="term" value="C:cytosol"/>
    <property type="evidence" value="ECO:0007669"/>
    <property type="project" value="TreeGrafter"/>
</dbReference>
<proteinExistence type="inferred from homology"/>
<reference evidence="4 5" key="1">
    <citation type="submission" date="2019-03" db="EMBL/GenBank/DDBJ databases">
        <title>Genomic Encyclopedia of Type Strains, Phase III (KMG-III): the genomes of soil and plant-associated and newly described type strains.</title>
        <authorList>
            <person name="Whitman W."/>
        </authorList>
    </citation>
    <scope>NUCLEOTIDE SEQUENCE [LARGE SCALE GENOMIC DNA]</scope>
    <source>
        <strain evidence="4 5">CGMCC 1.12801</strain>
    </source>
</reference>
<evidence type="ECO:0000259" key="3">
    <source>
        <dbReference type="Pfam" id="PF02525"/>
    </source>
</evidence>
<dbReference type="AlphaFoldDB" id="A0A4R7CZM3"/>
<dbReference type="Proteomes" id="UP000294752">
    <property type="component" value="Unassembled WGS sequence"/>
</dbReference>
<evidence type="ECO:0000313" key="5">
    <source>
        <dbReference type="Proteomes" id="UP000294752"/>
    </source>
</evidence>
<accession>A0A4R7CZM3</accession>
<sequence length="223" mass="25367">MKVLLVVAHPEAKSFNLAMHQTAVNVLQQQGHEVQCTDLYRMPFDPRSDRHNFQTVLDPTFLKLGMEENHATLHNGFVPLIADEHEKLLWCDMMIWQFPLWWFSVPAILKGWVDRVFSSGRVYGAGRVPYVSGALKGKRAMLSLTTGSPASAYEPTGEYGDIYNILKHIHRGMLAYVGFSVLAPEINYAVAHLSAAEREQMLSRWEGRLKNLMTEDVFDVGRY</sequence>
<evidence type="ECO:0000256" key="1">
    <source>
        <dbReference type="ARBA" id="ARBA00006252"/>
    </source>
</evidence>
<dbReference type="GO" id="GO:0003955">
    <property type="term" value="F:NAD(P)H dehydrogenase (quinone) activity"/>
    <property type="evidence" value="ECO:0007669"/>
    <property type="project" value="TreeGrafter"/>
</dbReference>
<dbReference type="PANTHER" id="PTHR10204:SF34">
    <property type="entry name" value="NAD(P)H DEHYDROGENASE [QUINONE] 1 ISOFORM 1"/>
    <property type="match status" value="1"/>
</dbReference>
<evidence type="ECO:0000256" key="2">
    <source>
        <dbReference type="ARBA" id="ARBA00023002"/>
    </source>
</evidence>